<dbReference type="Pfam" id="PF04326">
    <property type="entry name" value="SLFN_AlbA_2"/>
    <property type="match status" value="1"/>
</dbReference>
<dbReference type="PANTHER" id="PTHR30595:SF6">
    <property type="entry name" value="SCHLAFEN ALBA-2 DOMAIN-CONTAINING PROTEIN"/>
    <property type="match status" value="1"/>
</dbReference>
<evidence type="ECO:0000313" key="3">
    <source>
        <dbReference type="Proteomes" id="UP000823619"/>
    </source>
</evidence>
<protein>
    <submittedName>
        <fullName evidence="2">DNA binding domain-containing protein</fullName>
    </submittedName>
</protein>
<dbReference type="InterPro" id="IPR007421">
    <property type="entry name" value="Schlafen_AlbA_2_dom"/>
</dbReference>
<dbReference type="EMBL" id="JADIMO010000099">
    <property type="protein sequence ID" value="MBO8445611.1"/>
    <property type="molecule type" value="Genomic_DNA"/>
</dbReference>
<reference evidence="2" key="2">
    <citation type="journal article" date="2021" name="PeerJ">
        <title>Extensive microbial diversity within the chicken gut microbiome revealed by metagenomics and culture.</title>
        <authorList>
            <person name="Gilroy R."/>
            <person name="Ravi A."/>
            <person name="Getino M."/>
            <person name="Pursley I."/>
            <person name="Horton D.L."/>
            <person name="Alikhan N.F."/>
            <person name="Baker D."/>
            <person name="Gharbi K."/>
            <person name="Hall N."/>
            <person name="Watson M."/>
            <person name="Adriaenssens E.M."/>
            <person name="Foster-Nyarko E."/>
            <person name="Jarju S."/>
            <person name="Secka A."/>
            <person name="Antonio M."/>
            <person name="Oren A."/>
            <person name="Chaudhuri R.R."/>
            <person name="La Ragione R."/>
            <person name="Hildebrand F."/>
            <person name="Pallen M.J."/>
        </authorList>
    </citation>
    <scope>NUCLEOTIDE SEQUENCE</scope>
    <source>
        <strain evidence="2">D5-748</strain>
    </source>
</reference>
<evidence type="ECO:0000313" key="2">
    <source>
        <dbReference type="EMBL" id="MBO8445611.1"/>
    </source>
</evidence>
<dbReference type="Gene3D" id="3.30.565.60">
    <property type="match status" value="1"/>
</dbReference>
<dbReference type="InterPro" id="IPR038475">
    <property type="entry name" value="RecG_C_sf"/>
</dbReference>
<proteinExistence type="predicted"/>
<dbReference type="Proteomes" id="UP000823619">
    <property type="component" value="Unassembled WGS sequence"/>
</dbReference>
<sequence>MDITIAELQKLRESEDHIEFKEAKRNYPFAGGKHTDPRDRRKCVLGYIVALANEKGGRLALGMDDHIPHTVVGSDFAQDKVGELIDEVYERLGIRVEADELYEEGKRVLLLTIPSRPVGRLLRFEGVPLMRTGESLREMSDAEIFKILSEQEPDFSAKICDGLRIEDLDAGAITVMKTQYADKQGNPAFINLPDAQVLSDLDLLQDGKLNYAALILLGKSEAIKHYLPQNNIVVEFRLYHSMIQYTARKEFQLPLFIAIDKVWEYINQPASNPQLHYNEGPYIFDIPSFSKETIREAILNACCHRSMSINSDVVIKQYPDSITITNAGGFPSGVDEENILTVNSVPRSKLLSEVLQKTGLVERSGQGVDKMFYNCIMEGKALPDYSGTDAYQVSLTFRAPIIDEAFVVFIRNEQKKRDVSKRLNVFELLALYKICLRQDCSNIDKTLLDKLKNEGLIVKSRDKYRLSKNLYNPGHKTKETLWGIDVEQISVIKRCFEQHETISRKKLLKAFDGILNENQVRYLIEKLVNNNVIKKVGSGKNIQYQKNEEVFGELS</sequence>
<dbReference type="AlphaFoldDB" id="A0A9D9ECR8"/>
<organism evidence="2 3">
    <name type="scientific">Candidatus Cryptobacteroides merdavium</name>
    <dbReference type="NCBI Taxonomy" id="2840769"/>
    <lineage>
        <taxon>Bacteria</taxon>
        <taxon>Pseudomonadati</taxon>
        <taxon>Bacteroidota</taxon>
        <taxon>Bacteroidia</taxon>
        <taxon>Bacteroidales</taxon>
        <taxon>Candidatus Cryptobacteroides</taxon>
    </lineage>
</organism>
<dbReference type="PANTHER" id="PTHR30595">
    <property type="entry name" value="GLPR-RELATED TRANSCRIPTIONAL REPRESSOR"/>
    <property type="match status" value="1"/>
</dbReference>
<dbReference type="Pfam" id="PF13749">
    <property type="entry name" value="HATPase_c_4"/>
    <property type="match status" value="1"/>
</dbReference>
<name>A0A9D9ECR8_9BACT</name>
<comment type="caution">
    <text evidence="2">The sequence shown here is derived from an EMBL/GenBank/DDBJ whole genome shotgun (WGS) entry which is preliminary data.</text>
</comment>
<gene>
    <name evidence="2" type="ORF">IAC23_07980</name>
</gene>
<dbReference type="Gene3D" id="3.30.950.30">
    <property type="entry name" value="Schlafen, AAA domain"/>
    <property type="match status" value="1"/>
</dbReference>
<feature type="domain" description="Schlafen AlbA-2" evidence="1">
    <location>
        <begin position="17"/>
        <end position="139"/>
    </location>
</feature>
<accession>A0A9D9ECR8</accession>
<evidence type="ECO:0000259" key="1">
    <source>
        <dbReference type="Pfam" id="PF04326"/>
    </source>
</evidence>
<reference evidence="2" key="1">
    <citation type="submission" date="2020-10" db="EMBL/GenBank/DDBJ databases">
        <authorList>
            <person name="Gilroy R."/>
        </authorList>
    </citation>
    <scope>NUCLEOTIDE SEQUENCE</scope>
    <source>
        <strain evidence="2">D5-748</strain>
    </source>
</reference>
<dbReference type="InterPro" id="IPR038461">
    <property type="entry name" value="Schlafen_AlbA_2_dom_sf"/>
</dbReference>